<proteinExistence type="predicted"/>
<organism evidence="2 3">
    <name type="scientific">Kocuria subflava</name>
    <dbReference type="NCBI Taxonomy" id="1736139"/>
    <lineage>
        <taxon>Bacteria</taxon>
        <taxon>Bacillati</taxon>
        <taxon>Actinomycetota</taxon>
        <taxon>Actinomycetes</taxon>
        <taxon>Micrococcales</taxon>
        <taxon>Micrococcaceae</taxon>
        <taxon>Kocuria</taxon>
    </lineage>
</organism>
<dbReference type="Pfam" id="PF12005">
    <property type="entry name" value="DUF3499"/>
    <property type="match status" value="1"/>
</dbReference>
<dbReference type="AlphaFoldDB" id="A0A846TW39"/>
<feature type="compositionally biased region" description="Basic and acidic residues" evidence="1">
    <location>
        <begin position="123"/>
        <end position="134"/>
    </location>
</feature>
<dbReference type="Proteomes" id="UP000521379">
    <property type="component" value="Unassembled WGS sequence"/>
</dbReference>
<sequence>MARLCSRQGCKREALYTLTYVYADSTAVVGPLSVHNEPHAYDLCETHAQRMTAPRGWEILRVEVPGIDQDTQAASHASVTPLAPVHQPTTLGKPDPVVAEARSQRAEPAMQRSAPVSTSPEPSRQDRESARQESEPSAQESGPSAQESYDGEESLVNEIFFHQDSEREMIRDSTPAQPKGMRIPHLRRRPRSDS</sequence>
<name>A0A846TW39_9MICC</name>
<dbReference type="InterPro" id="IPR021888">
    <property type="entry name" value="DUF3499"/>
</dbReference>
<feature type="compositionally biased region" description="Basic residues" evidence="1">
    <location>
        <begin position="182"/>
        <end position="194"/>
    </location>
</feature>
<evidence type="ECO:0000313" key="2">
    <source>
        <dbReference type="EMBL" id="NKE09447.1"/>
    </source>
</evidence>
<feature type="compositionally biased region" description="Basic and acidic residues" evidence="1">
    <location>
        <begin position="161"/>
        <end position="171"/>
    </location>
</feature>
<dbReference type="EMBL" id="JAAVUN010000008">
    <property type="protein sequence ID" value="NKE09447.1"/>
    <property type="molecule type" value="Genomic_DNA"/>
</dbReference>
<keyword evidence="3" id="KW-1185">Reference proteome</keyword>
<protein>
    <submittedName>
        <fullName evidence="2">DUF3499 domain-containing protein</fullName>
    </submittedName>
</protein>
<comment type="caution">
    <text evidence="2">The sequence shown here is derived from an EMBL/GenBank/DDBJ whole genome shotgun (WGS) entry which is preliminary data.</text>
</comment>
<evidence type="ECO:0000256" key="1">
    <source>
        <dbReference type="SAM" id="MobiDB-lite"/>
    </source>
</evidence>
<feature type="region of interest" description="Disordered" evidence="1">
    <location>
        <begin position="71"/>
        <end position="194"/>
    </location>
</feature>
<gene>
    <name evidence="2" type="ORF">GTW58_05730</name>
</gene>
<reference evidence="2 3" key="1">
    <citation type="submission" date="2020-02" db="EMBL/GenBank/DDBJ databases">
        <authorList>
            <person name="Sun Q."/>
        </authorList>
    </citation>
    <scope>NUCLEOTIDE SEQUENCE [LARGE SCALE GENOMIC DNA]</scope>
    <source>
        <strain evidence="2 3">YIM 13062</strain>
    </source>
</reference>
<evidence type="ECO:0000313" key="3">
    <source>
        <dbReference type="Proteomes" id="UP000521379"/>
    </source>
</evidence>
<accession>A0A846TW39</accession>
<feature type="compositionally biased region" description="Polar residues" evidence="1">
    <location>
        <begin position="135"/>
        <end position="147"/>
    </location>
</feature>